<reference evidence="1" key="2">
    <citation type="submission" date="2021-01" db="EMBL/GenBank/DDBJ databases">
        <authorList>
            <person name="Schikora-Tamarit M.A."/>
        </authorList>
    </citation>
    <scope>NUCLEOTIDE SEQUENCE</scope>
    <source>
        <strain evidence="1">CBS2887</strain>
    </source>
</reference>
<evidence type="ECO:0000313" key="2">
    <source>
        <dbReference type="Proteomes" id="UP000774326"/>
    </source>
</evidence>
<keyword evidence="2" id="KW-1185">Reference proteome</keyword>
<comment type="caution">
    <text evidence="1">The sequence shown here is derived from an EMBL/GenBank/DDBJ whole genome shotgun (WGS) entry which is preliminary data.</text>
</comment>
<gene>
    <name evidence="1" type="ORF">WICPIJ_002015</name>
</gene>
<dbReference type="Proteomes" id="UP000774326">
    <property type="component" value="Unassembled WGS sequence"/>
</dbReference>
<protein>
    <submittedName>
        <fullName evidence="1">Uncharacterized protein</fullName>
    </submittedName>
</protein>
<reference evidence="1" key="1">
    <citation type="journal article" date="2021" name="Open Biol.">
        <title>Shared evolutionary footprints suggest mitochondrial oxidative damage underlies multiple complex I losses in fungi.</title>
        <authorList>
            <person name="Schikora-Tamarit M.A."/>
            <person name="Marcet-Houben M."/>
            <person name="Nosek J."/>
            <person name="Gabaldon T."/>
        </authorList>
    </citation>
    <scope>NUCLEOTIDE SEQUENCE</scope>
    <source>
        <strain evidence="1">CBS2887</strain>
    </source>
</reference>
<dbReference type="EMBL" id="JAEUBG010001046">
    <property type="protein sequence ID" value="KAH3686990.1"/>
    <property type="molecule type" value="Genomic_DNA"/>
</dbReference>
<accession>A0A9P8TQ69</accession>
<proteinExistence type="predicted"/>
<dbReference type="AlphaFoldDB" id="A0A9P8TQ69"/>
<evidence type="ECO:0000313" key="1">
    <source>
        <dbReference type="EMBL" id="KAH3686990.1"/>
    </source>
</evidence>
<sequence>MSSLLPETDSKTSNFFTGVSTSKALILDMSCSISVVYLTFSASAKPVDSITSDLESFLPIESSLAVKANISDSRSANLESLSANCSLISVFSLTKICLSFKYSCFNSRDSLLSLEIVSFFSLMSLLSSMMPFVCVEMVFFNPWIWPSSLTECCPSPGAGVVDLLASVSCSSNSCFSASRDSKISVRWVSSSFNLFNSPRFLISNFKSSVCLAKVSLSDSMMALDETIFLSSFSKVEELDASLGEEGGRLPLLTLLTDDEEERTGYEVIEVLLLVFSFKVSSLGVMECVTAVLGIPKGLILREVT</sequence>
<organism evidence="1 2">
    <name type="scientific">Wickerhamomyces pijperi</name>
    <name type="common">Yeast</name>
    <name type="synonym">Pichia pijperi</name>
    <dbReference type="NCBI Taxonomy" id="599730"/>
    <lineage>
        <taxon>Eukaryota</taxon>
        <taxon>Fungi</taxon>
        <taxon>Dikarya</taxon>
        <taxon>Ascomycota</taxon>
        <taxon>Saccharomycotina</taxon>
        <taxon>Saccharomycetes</taxon>
        <taxon>Phaffomycetales</taxon>
        <taxon>Wickerhamomycetaceae</taxon>
        <taxon>Wickerhamomyces</taxon>
    </lineage>
</organism>
<name>A0A9P8TQ69_WICPI</name>